<sequence>MITDILGGKSGAAEAASSAKQAVAGRRDSDTSPSGFSDALSGFDRDTPSQQSDDDVLQDDGKPSSGEAGMAADTKPAKTKPIIDIRPESLRRTADELRTPIEFLKDVAGKSEERQMTPAEKKLRDALAAAKAIARKSDELHEKGVSQGHAADKTAQQDEDSQLDLSMLDEDDAKIADMLSLLTGDEAKVGELNAMMPKNTTGAQTKRTKDADGRSANVDALAVNDPKRFMLGGAAEGQPLSMPTDADASIPGTRLFRFSNARGDGQNLDMAIEKGSDERVGVEFKSSSNGAAENVTVLDSRRFLGLAPNSNGANLTAALSGDSEWAAAMHPSSSLSNAAAQSSTGSVVNMLKLQMNPHELGSVTATLRLHGDELNVHLTVETRAAYRQLSEDSGGILDALRAQGFSVDQVTISIAPTSDTDAAGGQQGQAGQQGAAEGGRQGHAAGRGQDQAGDRQTSDQGSRDGNDAVSDTAAGTAPDGARPGQLYL</sequence>
<dbReference type="Gene3D" id="3.30.750.140">
    <property type="match status" value="1"/>
</dbReference>
<gene>
    <name evidence="3" type="ORF">ACFFP0_15065</name>
</gene>
<dbReference type="EMBL" id="JBHMAA010000015">
    <property type="protein sequence ID" value="MFB9950181.1"/>
    <property type="molecule type" value="Genomic_DNA"/>
</dbReference>
<keyword evidence="4" id="KW-1185">Reference proteome</keyword>
<evidence type="ECO:0000313" key="3">
    <source>
        <dbReference type="EMBL" id="MFB9950181.1"/>
    </source>
</evidence>
<reference evidence="3 4" key="1">
    <citation type="submission" date="2024-09" db="EMBL/GenBank/DDBJ databases">
        <authorList>
            <person name="Sun Q."/>
            <person name="Mori K."/>
        </authorList>
    </citation>
    <scope>NUCLEOTIDE SEQUENCE [LARGE SCALE GENOMIC DNA]</scope>
    <source>
        <strain evidence="3 4">TBRC 4938</strain>
    </source>
</reference>
<dbReference type="CDD" id="cd17470">
    <property type="entry name" value="T3SS_Flik_C"/>
    <property type="match status" value="1"/>
</dbReference>
<dbReference type="InterPro" id="IPR021136">
    <property type="entry name" value="Flagellar_hook_control-like_C"/>
</dbReference>
<feature type="region of interest" description="Disordered" evidence="1">
    <location>
        <begin position="417"/>
        <end position="488"/>
    </location>
</feature>
<organism evidence="3 4">
    <name type="scientific">Rhizobium puerariae</name>
    <dbReference type="NCBI Taxonomy" id="1585791"/>
    <lineage>
        <taxon>Bacteria</taxon>
        <taxon>Pseudomonadati</taxon>
        <taxon>Pseudomonadota</taxon>
        <taxon>Alphaproteobacteria</taxon>
        <taxon>Hyphomicrobiales</taxon>
        <taxon>Rhizobiaceae</taxon>
        <taxon>Rhizobium/Agrobacterium group</taxon>
        <taxon>Rhizobium</taxon>
    </lineage>
</organism>
<feature type="region of interest" description="Disordered" evidence="1">
    <location>
        <begin position="1"/>
        <end position="98"/>
    </location>
</feature>
<feature type="compositionally biased region" description="Low complexity" evidence="1">
    <location>
        <begin position="11"/>
        <end position="24"/>
    </location>
</feature>
<name>A0ABV6AHU2_9HYPH</name>
<keyword evidence="3" id="KW-0969">Cilium</keyword>
<accession>A0ABV6AHU2</accession>
<feature type="region of interest" description="Disordered" evidence="1">
    <location>
        <begin position="138"/>
        <end position="161"/>
    </location>
</feature>
<evidence type="ECO:0000259" key="2">
    <source>
        <dbReference type="Pfam" id="PF02120"/>
    </source>
</evidence>
<evidence type="ECO:0000313" key="4">
    <source>
        <dbReference type="Proteomes" id="UP001589692"/>
    </source>
</evidence>
<dbReference type="InterPro" id="IPR038610">
    <property type="entry name" value="FliK-like_C_sf"/>
</dbReference>
<feature type="domain" description="Flagellar hook-length control protein-like C-terminal" evidence="2">
    <location>
        <begin position="349"/>
        <end position="416"/>
    </location>
</feature>
<feature type="compositionally biased region" description="Basic and acidic residues" evidence="1">
    <location>
        <begin position="81"/>
        <end position="98"/>
    </location>
</feature>
<feature type="compositionally biased region" description="Basic and acidic residues" evidence="1">
    <location>
        <begin position="452"/>
        <end position="466"/>
    </location>
</feature>
<proteinExistence type="predicted"/>
<feature type="compositionally biased region" description="Low complexity" evidence="1">
    <location>
        <begin position="442"/>
        <end position="451"/>
    </location>
</feature>
<keyword evidence="3" id="KW-0966">Cell projection</keyword>
<comment type="caution">
    <text evidence="3">The sequence shown here is derived from an EMBL/GenBank/DDBJ whole genome shotgun (WGS) entry which is preliminary data.</text>
</comment>
<evidence type="ECO:0000256" key="1">
    <source>
        <dbReference type="SAM" id="MobiDB-lite"/>
    </source>
</evidence>
<feature type="compositionally biased region" description="Basic and acidic residues" evidence="1">
    <location>
        <begin position="138"/>
        <end position="156"/>
    </location>
</feature>
<feature type="compositionally biased region" description="Low complexity" evidence="1">
    <location>
        <begin position="421"/>
        <end position="435"/>
    </location>
</feature>
<dbReference type="RefSeq" id="WP_377262124.1">
    <property type="nucleotide sequence ID" value="NZ_JBHMAA010000015.1"/>
</dbReference>
<dbReference type="Proteomes" id="UP001589692">
    <property type="component" value="Unassembled WGS sequence"/>
</dbReference>
<protein>
    <submittedName>
        <fullName evidence="3">Flagellar hook-length control protein FliK</fullName>
    </submittedName>
</protein>
<keyword evidence="3" id="KW-0282">Flagellum</keyword>
<dbReference type="Pfam" id="PF02120">
    <property type="entry name" value="Flg_hook"/>
    <property type="match status" value="1"/>
</dbReference>